<dbReference type="PANTHER" id="PTHR24320">
    <property type="entry name" value="RETINOL DEHYDROGENASE"/>
    <property type="match status" value="1"/>
</dbReference>
<sequence>MGPMDPVTFRGKTALITGGNGGIGLGISRGLAAGGARLLIPVHNRTRGEITAATLRAEFPGADIKLFSLDLESLASVRALSAQLRKCGEPIHLAMLNAGVVRLAEGPREVTVDGFEATFQANYLGHIALITAIMRLLRAGSARVVAQVSLAADRGRIHWENLQGETGYRSFTAYSQSKVALGLSTVELARRSQDHGWGISAGLAHPGVVPGSGIAPRLRRMFPAGMVHWAERTLGNPPAQAAGPALAALASRESCMWAPSRWSETAGPAVKRTPFSSLTDLGDAARLWGATESLLGICAAQ</sequence>
<dbReference type="GO" id="GO:0016491">
    <property type="term" value="F:oxidoreductase activity"/>
    <property type="evidence" value="ECO:0007669"/>
    <property type="project" value="UniProtKB-KW"/>
</dbReference>
<dbReference type="KEGG" id="acij:JS278_00830"/>
<comment type="similarity">
    <text evidence="1">Belongs to the short-chain dehydrogenases/reductases (SDR) family.</text>
</comment>
<evidence type="ECO:0000313" key="3">
    <source>
        <dbReference type="EMBL" id="AXE38017.1"/>
    </source>
</evidence>
<dbReference type="PANTHER" id="PTHR24320:SF148">
    <property type="entry name" value="NAD(P)-BINDING ROSSMANN-FOLD SUPERFAMILY PROTEIN"/>
    <property type="match status" value="1"/>
</dbReference>
<proteinExistence type="inferred from homology"/>
<dbReference type="SUPFAM" id="SSF51735">
    <property type="entry name" value="NAD(P)-binding Rossmann-fold domains"/>
    <property type="match status" value="1"/>
</dbReference>
<keyword evidence="2 3" id="KW-0560">Oxidoreductase</keyword>
<dbReference type="Pfam" id="PF00106">
    <property type="entry name" value="adh_short"/>
    <property type="match status" value="1"/>
</dbReference>
<dbReference type="AlphaFoldDB" id="A0A344URW9"/>
<evidence type="ECO:0000256" key="1">
    <source>
        <dbReference type="ARBA" id="ARBA00006484"/>
    </source>
</evidence>
<gene>
    <name evidence="3" type="primary">acr1_1</name>
    <name evidence="3" type="ORF">JS278_00830</name>
</gene>
<dbReference type="Proteomes" id="UP000251995">
    <property type="component" value="Chromosome"/>
</dbReference>
<dbReference type="PRINTS" id="PR00081">
    <property type="entry name" value="GDHRDH"/>
</dbReference>
<protein>
    <submittedName>
        <fullName evidence="3">Fatty acyl-CoA reductase</fullName>
        <ecNumber evidence="3">1.2.1.-</ecNumber>
    </submittedName>
</protein>
<organism evidence="3 4">
    <name type="scientific">Acidipropionibacterium virtanenii</name>
    <dbReference type="NCBI Taxonomy" id="2057246"/>
    <lineage>
        <taxon>Bacteria</taxon>
        <taxon>Bacillati</taxon>
        <taxon>Actinomycetota</taxon>
        <taxon>Actinomycetes</taxon>
        <taxon>Propionibacteriales</taxon>
        <taxon>Propionibacteriaceae</taxon>
        <taxon>Acidipropionibacterium</taxon>
    </lineage>
</organism>
<dbReference type="EC" id="1.2.1.-" evidence="3"/>
<keyword evidence="4" id="KW-1185">Reference proteome</keyword>
<name>A0A344URW9_9ACTN</name>
<evidence type="ECO:0000256" key="2">
    <source>
        <dbReference type="ARBA" id="ARBA00023002"/>
    </source>
</evidence>
<dbReference type="Gene3D" id="3.40.50.720">
    <property type="entry name" value="NAD(P)-binding Rossmann-like Domain"/>
    <property type="match status" value="1"/>
</dbReference>
<dbReference type="InterPro" id="IPR002347">
    <property type="entry name" value="SDR_fam"/>
</dbReference>
<evidence type="ECO:0000313" key="4">
    <source>
        <dbReference type="Proteomes" id="UP000251995"/>
    </source>
</evidence>
<dbReference type="InterPro" id="IPR036291">
    <property type="entry name" value="NAD(P)-bd_dom_sf"/>
</dbReference>
<reference evidence="3 4" key="1">
    <citation type="submission" date="2017-12" db="EMBL/GenBank/DDBJ databases">
        <title>The whole genome sequence of the Acidipropionibacterium virtanenii sp. nov. type strain JS278.</title>
        <authorList>
            <person name="Laine P."/>
            <person name="Deptula P."/>
            <person name="Varmanen P."/>
            <person name="Auvinen P."/>
        </authorList>
    </citation>
    <scope>NUCLEOTIDE SEQUENCE [LARGE SCALE GENOMIC DNA]</scope>
    <source>
        <strain evidence="3 4">JS278</strain>
    </source>
</reference>
<dbReference type="OrthoDB" id="4577644at2"/>
<accession>A0A344URW9</accession>
<dbReference type="EMBL" id="CP025198">
    <property type="protein sequence ID" value="AXE38017.1"/>
    <property type="molecule type" value="Genomic_DNA"/>
</dbReference>